<dbReference type="NCBIfam" id="TIGR00481">
    <property type="entry name" value="YbhB/YbcL family Raf kinase inhibitor-like protein"/>
    <property type="match status" value="1"/>
</dbReference>
<keyword evidence="2" id="KW-1185">Reference proteome</keyword>
<dbReference type="AlphaFoldDB" id="A0A380JG90"/>
<gene>
    <name evidence="1" type="primary">ybhB</name>
    <name evidence="1" type="ORF">NCTC11391_02146</name>
</gene>
<dbReference type="PANTHER" id="PTHR30289:SF1">
    <property type="entry name" value="PEBP (PHOSPHATIDYLETHANOLAMINE-BINDING PROTEIN) FAMILY PROTEIN"/>
    <property type="match status" value="1"/>
</dbReference>
<dbReference type="PANTHER" id="PTHR30289">
    <property type="entry name" value="UNCHARACTERIZED PROTEIN YBCL-RELATED"/>
    <property type="match status" value="1"/>
</dbReference>
<protein>
    <submittedName>
        <fullName evidence="1">Phosphatidylethanolamine-binding protein</fullName>
    </submittedName>
</protein>
<dbReference type="CDD" id="cd00865">
    <property type="entry name" value="PEBP_bact_arch"/>
    <property type="match status" value="1"/>
</dbReference>
<evidence type="ECO:0000313" key="1">
    <source>
        <dbReference type="EMBL" id="SUN37419.1"/>
    </source>
</evidence>
<organism evidence="1 2">
    <name type="scientific">Streptococcus downei MFe28</name>
    <dbReference type="NCBI Taxonomy" id="764290"/>
    <lineage>
        <taxon>Bacteria</taxon>
        <taxon>Bacillati</taxon>
        <taxon>Bacillota</taxon>
        <taxon>Bacilli</taxon>
        <taxon>Lactobacillales</taxon>
        <taxon>Streptococcaceae</taxon>
        <taxon>Streptococcus</taxon>
    </lineage>
</organism>
<proteinExistence type="predicted"/>
<dbReference type="InterPro" id="IPR036610">
    <property type="entry name" value="PEBP-like_sf"/>
</dbReference>
<sequence length="165" mass="18207">MENLRVTCPTILDGGEFSLEHTGKGDNISPEFLLKNLTPQAKSLAIILEDLDHPLKKNFTHWLIWNLPASSRIPAKIPHGFAPETPQGARQGIAYGWHGYAGPKPPLGQTHDYRFTVYALDESLSLSRWTRKGQLLKAMGGHILQKGQLTASFGSPKDFTPLPIA</sequence>
<dbReference type="Proteomes" id="UP000254082">
    <property type="component" value="Unassembled WGS sequence"/>
</dbReference>
<dbReference type="OrthoDB" id="9797506at2"/>
<evidence type="ECO:0000313" key="2">
    <source>
        <dbReference type="Proteomes" id="UP000254082"/>
    </source>
</evidence>
<dbReference type="Gene3D" id="3.90.280.10">
    <property type="entry name" value="PEBP-like"/>
    <property type="match status" value="1"/>
</dbReference>
<dbReference type="RefSeq" id="WP_003000640.1">
    <property type="nucleotide sequence ID" value="NZ_UHFA01000002.1"/>
</dbReference>
<dbReference type="Pfam" id="PF01161">
    <property type="entry name" value="PBP"/>
    <property type="match status" value="1"/>
</dbReference>
<dbReference type="InterPro" id="IPR005247">
    <property type="entry name" value="YbhB_YbcL/LppC-like"/>
</dbReference>
<dbReference type="InterPro" id="IPR008914">
    <property type="entry name" value="PEBP"/>
</dbReference>
<dbReference type="SUPFAM" id="SSF49777">
    <property type="entry name" value="PEBP-like"/>
    <property type="match status" value="1"/>
</dbReference>
<reference evidence="1 2" key="1">
    <citation type="submission" date="2018-06" db="EMBL/GenBank/DDBJ databases">
        <authorList>
            <consortium name="Pathogen Informatics"/>
            <person name="Doyle S."/>
        </authorList>
    </citation>
    <scope>NUCLEOTIDE SEQUENCE [LARGE SCALE GENOMIC DNA]</scope>
    <source>
        <strain evidence="2">NCTC 11391</strain>
    </source>
</reference>
<accession>A0A380JG90</accession>
<dbReference type="EMBL" id="UHFA01000002">
    <property type="protein sequence ID" value="SUN37419.1"/>
    <property type="molecule type" value="Genomic_DNA"/>
</dbReference>
<name>A0A380JG90_STRDO</name>